<dbReference type="EMBL" id="KV442041">
    <property type="protein sequence ID" value="OAQ29507.1"/>
    <property type="molecule type" value="Genomic_DNA"/>
</dbReference>
<keyword evidence="4" id="KW-1185">Reference proteome</keyword>
<feature type="signal peptide" evidence="1">
    <location>
        <begin position="1"/>
        <end position="26"/>
    </location>
</feature>
<keyword evidence="1" id="KW-0732">Signal</keyword>
<dbReference type="InterPro" id="IPR036058">
    <property type="entry name" value="Kazal_dom_sf"/>
</dbReference>
<evidence type="ECO:0000313" key="3">
    <source>
        <dbReference type="EMBL" id="OAQ29507.1"/>
    </source>
</evidence>
<name>A0A197JW23_9FUNG</name>
<feature type="chain" id="PRO_5008276319" description="Kazal-like domain-containing protein" evidence="1">
    <location>
        <begin position="27"/>
        <end position="144"/>
    </location>
</feature>
<evidence type="ECO:0000259" key="2">
    <source>
        <dbReference type="PROSITE" id="PS51465"/>
    </source>
</evidence>
<accession>A0A197JW23</accession>
<evidence type="ECO:0000313" key="4">
    <source>
        <dbReference type="Proteomes" id="UP000078512"/>
    </source>
</evidence>
<dbReference type="AlphaFoldDB" id="A0A197JW23"/>
<sequence length="144" mass="15889">MHSTMMYPTTLALLVFILSFQVQVHASPISISAAVQERRGDMDTGTLLARAEGTAAKLLTKRADKADAIATTTTAGKQEPGTADTSSKKCPENCFDIYEPYCATNSNGHMKRFSNKCFMKKHNCDHPNDTYEHNIECSPSERPE</sequence>
<feature type="domain" description="Kazal-like" evidence="2">
    <location>
        <begin position="84"/>
        <end position="139"/>
    </location>
</feature>
<dbReference type="Gene3D" id="3.30.60.30">
    <property type="match status" value="1"/>
</dbReference>
<dbReference type="PROSITE" id="PS51465">
    <property type="entry name" value="KAZAL_2"/>
    <property type="match status" value="1"/>
</dbReference>
<dbReference type="InterPro" id="IPR002350">
    <property type="entry name" value="Kazal_dom"/>
</dbReference>
<proteinExistence type="predicted"/>
<protein>
    <recommendedName>
        <fullName evidence="2">Kazal-like domain-containing protein</fullName>
    </recommendedName>
</protein>
<reference evidence="3 4" key="1">
    <citation type="submission" date="2016-05" db="EMBL/GenBank/DDBJ databases">
        <title>Genome sequencing reveals origins of a unique bacterial endosymbiosis in the earliest lineages of terrestrial Fungi.</title>
        <authorList>
            <consortium name="DOE Joint Genome Institute"/>
            <person name="Uehling J."/>
            <person name="Gryganskyi A."/>
            <person name="Hameed K."/>
            <person name="Tschaplinski T."/>
            <person name="Misztal P."/>
            <person name="Wu S."/>
            <person name="Desiro A."/>
            <person name="Vande Pol N."/>
            <person name="Du Z.-Y."/>
            <person name="Zienkiewicz A."/>
            <person name="Zienkiewicz K."/>
            <person name="Morin E."/>
            <person name="Tisserant E."/>
            <person name="Splivallo R."/>
            <person name="Hainaut M."/>
            <person name="Henrissat B."/>
            <person name="Ohm R."/>
            <person name="Kuo A."/>
            <person name="Yan J."/>
            <person name="Lipzen A."/>
            <person name="Nolan M."/>
            <person name="Labutti K."/>
            <person name="Barry K."/>
            <person name="Goldstein A."/>
            <person name="Labbe J."/>
            <person name="Schadt C."/>
            <person name="Tuskan G."/>
            <person name="Grigoriev I."/>
            <person name="Martin F."/>
            <person name="Vilgalys R."/>
            <person name="Bonito G."/>
        </authorList>
    </citation>
    <scope>NUCLEOTIDE SEQUENCE [LARGE SCALE GENOMIC DNA]</scope>
    <source>
        <strain evidence="3 4">AG-77</strain>
    </source>
</reference>
<dbReference type="SUPFAM" id="SSF100895">
    <property type="entry name" value="Kazal-type serine protease inhibitors"/>
    <property type="match status" value="1"/>
</dbReference>
<organism evidence="3 4">
    <name type="scientific">Linnemannia elongata AG-77</name>
    <dbReference type="NCBI Taxonomy" id="1314771"/>
    <lineage>
        <taxon>Eukaryota</taxon>
        <taxon>Fungi</taxon>
        <taxon>Fungi incertae sedis</taxon>
        <taxon>Mucoromycota</taxon>
        <taxon>Mortierellomycotina</taxon>
        <taxon>Mortierellomycetes</taxon>
        <taxon>Mortierellales</taxon>
        <taxon>Mortierellaceae</taxon>
        <taxon>Linnemannia</taxon>
    </lineage>
</organism>
<gene>
    <name evidence="3" type="ORF">K457DRAFT_125938</name>
</gene>
<evidence type="ECO:0000256" key="1">
    <source>
        <dbReference type="SAM" id="SignalP"/>
    </source>
</evidence>
<dbReference type="Proteomes" id="UP000078512">
    <property type="component" value="Unassembled WGS sequence"/>
</dbReference>